<keyword evidence="8" id="KW-1185">Reference proteome</keyword>
<dbReference type="InterPro" id="IPR002123">
    <property type="entry name" value="Plipid/glycerol_acylTrfase"/>
</dbReference>
<proteinExistence type="predicted"/>
<comment type="pathway">
    <text evidence="1">Lipid metabolism.</text>
</comment>
<name>A0ABN1TAS7_9ACTN</name>
<dbReference type="CDD" id="cd07989">
    <property type="entry name" value="LPLAT_AGPAT-like"/>
    <property type="match status" value="1"/>
</dbReference>
<dbReference type="SMART" id="SM00563">
    <property type="entry name" value="PlsC"/>
    <property type="match status" value="1"/>
</dbReference>
<keyword evidence="3" id="KW-0808">Transferase</keyword>
<evidence type="ECO:0000256" key="1">
    <source>
        <dbReference type="ARBA" id="ARBA00005189"/>
    </source>
</evidence>
<evidence type="ECO:0000256" key="3">
    <source>
        <dbReference type="ARBA" id="ARBA00022679"/>
    </source>
</evidence>
<dbReference type="Pfam" id="PF01553">
    <property type="entry name" value="Acyltransferase"/>
    <property type="match status" value="1"/>
</dbReference>
<dbReference type="PANTHER" id="PTHR10434">
    <property type="entry name" value="1-ACYL-SN-GLYCEROL-3-PHOSPHATE ACYLTRANSFERASE"/>
    <property type="match status" value="1"/>
</dbReference>
<keyword evidence="2" id="KW-0444">Lipid biosynthesis</keyword>
<keyword evidence="4" id="KW-0443">Lipid metabolism</keyword>
<comment type="caution">
    <text evidence="7">The sequence shown here is derived from an EMBL/GenBank/DDBJ whole genome shotgun (WGS) entry which is preliminary data.</text>
</comment>
<dbReference type="SUPFAM" id="SSF69593">
    <property type="entry name" value="Glycerol-3-phosphate (1)-acyltransferase"/>
    <property type="match status" value="1"/>
</dbReference>
<sequence length="287" mass="30046">MSAWLPTAPCTPEDCVAAPDPVVGPGRQLLRAASCTGLLLAGVALAPVVRGCCGPALRERLVQRWARLLLAAFGVELRAGRAPRTDGGVLVVANHVSWLDILLVAAVRPARMLAKTEVRAWPLLGPLAAWAGTLFLDRDRLRALPATVDGIAAALRRGERVAVFPEGSTWCGRRGGRFRPALFEAVVRAGATVQPMALHYRLTDGRTATVAAFVGEDGLLASLRRVIAARGLVAEVEFRAPVPAGAAGRRELAAAAQAAVFGTPVLPAPAAPVESVRHMADRLPASA</sequence>
<evidence type="ECO:0000313" key="7">
    <source>
        <dbReference type="EMBL" id="GAA1070100.1"/>
    </source>
</evidence>
<dbReference type="GO" id="GO:0016746">
    <property type="term" value="F:acyltransferase activity"/>
    <property type="evidence" value="ECO:0007669"/>
    <property type="project" value="UniProtKB-KW"/>
</dbReference>
<organism evidence="7 8">
    <name type="scientific">Kitasatospora arboriphila</name>
    <dbReference type="NCBI Taxonomy" id="258052"/>
    <lineage>
        <taxon>Bacteria</taxon>
        <taxon>Bacillati</taxon>
        <taxon>Actinomycetota</taxon>
        <taxon>Actinomycetes</taxon>
        <taxon>Kitasatosporales</taxon>
        <taxon>Streptomycetaceae</taxon>
        <taxon>Kitasatospora</taxon>
    </lineage>
</organism>
<dbReference type="EMBL" id="BAAALD010000003">
    <property type="protein sequence ID" value="GAA1070100.1"/>
    <property type="molecule type" value="Genomic_DNA"/>
</dbReference>
<evidence type="ECO:0000313" key="8">
    <source>
        <dbReference type="Proteomes" id="UP001499987"/>
    </source>
</evidence>
<evidence type="ECO:0000256" key="5">
    <source>
        <dbReference type="ARBA" id="ARBA00023315"/>
    </source>
</evidence>
<feature type="domain" description="Phospholipid/glycerol acyltransferase" evidence="6">
    <location>
        <begin position="89"/>
        <end position="201"/>
    </location>
</feature>
<keyword evidence="5 7" id="KW-0012">Acyltransferase</keyword>
<protein>
    <submittedName>
        <fullName evidence="7">Lysophospholipid acyltransferase family protein</fullName>
    </submittedName>
</protein>
<dbReference type="Proteomes" id="UP001499987">
    <property type="component" value="Unassembled WGS sequence"/>
</dbReference>
<dbReference type="PANTHER" id="PTHR10434:SF64">
    <property type="entry name" value="1-ACYL-SN-GLYCEROL-3-PHOSPHATE ACYLTRANSFERASE-RELATED"/>
    <property type="match status" value="1"/>
</dbReference>
<gene>
    <name evidence="7" type="ORF">GCM10009663_05270</name>
</gene>
<evidence type="ECO:0000256" key="4">
    <source>
        <dbReference type="ARBA" id="ARBA00023098"/>
    </source>
</evidence>
<accession>A0ABN1TAS7</accession>
<evidence type="ECO:0000259" key="6">
    <source>
        <dbReference type="SMART" id="SM00563"/>
    </source>
</evidence>
<evidence type="ECO:0000256" key="2">
    <source>
        <dbReference type="ARBA" id="ARBA00022516"/>
    </source>
</evidence>
<reference evidence="7 8" key="1">
    <citation type="journal article" date="2019" name="Int. J. Syst. Evol. Microbiol.">
        <title>The Global Catalogue of Microorganisms (GCM) 10K type strain sequencing project: providing services to taxonomists for standard genome sequencing and annotation.</title>
        <authorList>
            <consortium name="The Broad Institute Genomics Platform"/>
            <consortium name="The Broad Institute Genome Sequencing Center for Infectious Disease"/>
            <person name="Wu L."/>
            <person name="Ma J."/>
        </authorList>
    </citation>
    <scope>NUCLEOTIDE SEQUENCE [LARGE SCALE GENOMIC DNA]</scope>
    <source>
        <strain evidence="7 8">JCM 13002</strain>
    </source>
</reference>